<sequence length="302" mass="34114">MADLTIIGSGITGLLISKLFNGESEIYEDVRGIEKLNSNASLWTIIPPLCGKYKQICENSINFYEEMGNKYNIFHKRVYTLTDKELSNNVISEDELANLEPNLRINSTLRKIENSFFIEGEELIKKLALESNIKFGKKVVAIDVKNDEIKYIKLSSGEKIAIKRLIIAGGYGIKELYPIDLIPYKGHLVITKSPYSLTGIIHYKGKIMVKGENNLYINGDSINDSSLSFDYEIIKDHIYTLSQIFPLDIDLKIRVGIRSVSSDGEPIVKKIYKNAVIVTGFRFGFALAPYLAKEALRIIEEM</sequence>
<proteinExistence type="predicted"/>
<dbReference type="Pfam" id="PF01266">
    <property type="entry name" value="DAO"/>
    <property type="match status" value="1"/>
</dbReference>
<dbReference type="RefSeq" id="WP_010980201.1">
    <property type="nucleotide sequence ID" value="NZ_AP031374.1"/>
</dbReference>
<dbReference type="Proteomes" id="UP000582213">
    <property type="component" value="Unassembled WGS sequence"/>
</dbReference>
<evidence type="ECO:0000313" key="3">
    <source>
        <dbReference type="EMBL" id="QGR17755.1"/>
    </source>
</evidence>
<evidence type="ECO:0000313" key="2">
    <source>
        <dbReference type="EMBL" id="MBB5253440.1"/>
    </source>
</evidence>
<feature type="domain" description="FAD dependent oxidoreductase" evidence="1">
    <location>
        <begin position="85"/>
        <end position="294"/>
    </location>
</feature>
<organism evidence="3 4">
    <name type="scientific">Sulfurisphaera ohwakuensis</name>
    <dbReference type="NCBI Taxonomy" id="69656"/>
    <lineage>
        <taxon>Archaea</taxon>
        <taxon>Thermoproteota</taxon>
        <taxon>Thermoprotei</taxon>
        <taxon>Sulfolobales</taxon>
        <taxon>Sulfolobaceae</taxon>
        <taxon>Sulfurisphaera</taxon>
    </lineage>
</organism>
<dbReference type="OrthoDB" id="34620at2157"/>
<dbReference type="Gene3D" id="3.30.9.10">
    <property type="entry name" value="D-Amino Acid Oxidase, subunit A, domain 2"/>
    <property type="match status" value="1"/>
</dbReference>
<reference evidence="2 5" key="2">
    <citation type="submission" date="2020-08" db="EMBL/GenBank/DDBJ databases">
        <title>Genomic Encyclopedia of Type Strains, Phase IV (KMG-IV): sequencing the most valuable type-strain genomes for metagenomic binning, comparative biology and taxonomic classification.</title>
        <authorList>
            <person name="Goeker M."/>
        </authorList>
    </citation>
    <scope>NUCLEOTIDE SEQUENCE [LARGE SCALE GENOMIC DNA]</scope>
    <source>
        <strain evidence="2 5">DSM 12421</strain>
    </source>
</reference>
<accession>A0A650CJB0</accession>
<protein>
    <submittedName>
        <fullName evidence="3">FAD-dependent oxidoreductase</fullName>
    </submittedName>
    <submittedName>
        <fullName evidence="2">Glycine/D-amino acid oxidase-like deaminating enzyme</fullName>
    </submittedName>
</protein>
<evidence type="ECO:0000313" key="4">
    <source>
        <dbReference type="Proteomes" id="UP000427373"/>
    </source>
</evidence>
<dbReference type="InterPro" id="IPR036188">
    <property type="entry name" value="FAD/NAD-bd_sf"/>
</dbReference>
<dbReference type="Proteomes" id="UP000427373">
    <property type="component" value="Chromosome"/>
</dbReference>
<dbReference type="EMBL" id="JACHFY010000004">
    <property type="protein sequence ID" value="MBB5253440.1"/>
    <property type="molecule type" value="Genomic_DNA"/>
</dbReference>
<gene>
    <name evidence="3" type="ORF">D1869_11630</name>
    <name evidence="2" type="ORF">HNQ62_001201</name>
</gene>
<keyword evidence="4" id="KW-1185">Reference proteome</keyword>
<dbReference type="SUPFAM" id="SSF51905">
    <property type="entry name" value="FAD/NAD(P)-binding domain"/>
    <property type="match status" value="1"/>
</dbReference>
<name>A0A650CJB0_SULOH</name>
<dbReference type="KEGG" id="soh:D1869_11630"/>
<dbReference type="EMBL" id="CP045484">
    <property type="protein sequence ID" value="QGR17755.1"/>
    <property type="molecule type" value="Genomic_DNA"/>
</dbReference>
<dbReference type="AlphaFoldDB" id="A0A650CJB0"/>
<dbReference type="InterPro" id="IPR006076">
    <property type="entry name" value="FAD-dep_OxRdtase"/>
</dbReference>
<evidence type="ECO:0000259" key="1">
    <source>
        <dbReference type="Pfam" id="PF01266"/>
    </source>
</evidence>
<evidence type="ECO:0000313" key="5">
    <source>
        <dbReference type="Proteomes" id="UP000582213"/>
    </source>
</evidence>
<reference evidence="3 4" key="1">
    <citation type="submission" date="2019-10" db="EMBL/GenBank/DDBJ databases">
        <title>Genome Sequences from Six Type Strain Members of the Archaeal Family Sulfolobaceae: Acidianus ambivalens, Acidianus infernus, Metallosphaera prunae, Stygiolobus azoricus, Sulfolobus metallicus, and Sulfurisphaera ohwakuensis.</title>
        <authorList>
            <person name="Counts J.A."/>
            <person name="Kelly R.M."/>
        </authorList>
    </citation>
    <scope>NUCLEOTIDE SEQUENCE [LARGE SCALE GENOMIC DNA]</scope>
    <source>
        <strain evidence="3 4">TA-1</strain>
    </source>
</reference>
<dbReference type="Gene3D" id="3.50.50.60">
    <property type="entry name" value="FAD/NAD(P)-binding domain"/>
    <property type="match status" value="1"/>
</dbReference>
<dbReference type="GeneID" id="1460194"/>